<dbReference type="InterPro" id="IPR036388">
    <property type="entry name" value="WH-like_DNA-bd_sf"/>
</dbReference>
<gene>
    <name evidence="2" type="ORF">IHE71_01955</name>
</gene>
<dbReference type="Gene3D" id="1.10.10.10">
    <property type="entry name" value="Winged helix-like DNA-binding domain superfamily/Winged helix DNA-binding domain"/>
    <property type="match status" value="1"/>
</dbReference>
<dbReference type="InterPro" id="IPR041657">
    <property type="entry name" value="HTH_17"/>
</dbReference>
<dbReference type="SUPFAM" id="SSF46955">
    <property type="entry name" value="Putative DNA-binding domain"/>
    <property type="match status" value="1"/>
</dbReference>
<dbReference type="EMBL" id="JADAQT010000024">
    <property type="protein sequence ID" value="MBE1874469.1"/>
    <property type="molecule type" value="Genomic_DNA"/>
</dbReference>
<dbReference type="InterPro" id="IPR009061">
    <property type="entry name" value="DNA-bd_dom_put_sf"/>
</dbReference>
<evidence type="ECO:0000313" key="3">
    <source>
        <dbReference type="Proteomes" id="UP000625527"/>
    </source>
</evidence>
<keyword evidence="3" id="KW-1185">Reference proteome</keyword>
<proteinExistence type="predicted"/>
<protein>
    <submittedName>
        <fullName evidence="2">Helix-turn-helix domain-containing protein</fullName>
    </submittedName>
</protein>
<comment type="caution">
    <text evidence="2">The sequence shown here is derived from an EMBL/GenBank/DDBJ whole genome shotgun (WGS) entry which is preliminary data.</text>
</comment>
<dbReference type="Pfam" id="PF12728">
    <property type="entry name" value="HTH_17"/>
    <property type="match status" value="1"/>
</dbReference>
<reference evidence="2 3" key="1">
    <citation type="submission" date="2020-10" db="EMBL/GenBank/DDBJ databases">
        <title>Myceligenerans pegani sp. nov., an endophytic actinomycete isolated from Peganum harmala L. in Xinjiang, China.</title>
        <authorList>
            <person name="Xin L."/>
        </authorList>
    </citation>
    <scope>NUCLEOTIDE SEQUENCE [LARGE SCALE GENOMIC DNA]</scope>
    <source>
        <strain evidence="2 3">TRM65318</strain>
    </source>
</reference>
<accession>A0ABR9MSY1</accession>
<sequence length="74" mass="8361">MDRSAPLWTLDELCAFLRTTPATVHTWRKSGRGPRAYRVGRHLLFAEPDVRAWLAEHADRMDDAGHSDADGSGW</sequence>
<evidence type="ECO:0000259" key="1">
    <source>
        <dbReference type="Pfam" id="PF12728"/>
    </source>
</evidence>
<dbReference type="Proteomes" id="UP000625527">
    <property type="component" value="Unassembled WGS sequence"/>
</dbReference>
<name>A0ABR9MSY1_9MICO</name>
<evidence type="ECO:0000313" key="2">
    <source>
        <dbReference type="EMBL" id="MBE1874469.1"/>
    </source>
</evidence>
<organism evidence="2 3">
    <name type="scientific">Myceligenerans pegani</name>
    <dbReference type="NCBI Taxonomy" id="2776917"/>
    <lineage>
        <taxon>Bacteria</taxon>
        <taxon>Bacillati</taxon>
        <taxon>Actinomycetota</taxon>
        <taxon>Actinomycetes</taxon>
        <taxon>Micrococcales</taxon>
        <taxon>Promicromonosporaceae</taxon>
        <taxon>Myceligenerans</taxon>
    </lineage>
</organism>
<feature type="domain" description="Helix-turn-helix" evidence="1">
    <location>
        <begin position="9"/>
        <end position="57"/>
    </location>
</feature>